<name>A0A241PXN0_SALET</name>
<evidence type="ECO:0000256" key="1">
    <source>
        <dbReference type="SAM" id="MobiDB-lite"/>
    </source>
</evidence>
<organism evidence="2 3">
    <name type="scientific">Salmonella enterica subsp. enterica serovar Macclesfield str. S-1643</name>
    <dbReference type="NCBI Taxonomy" id="1242107"/>
    <lineage>
        <taxon>Bacteria</taxon>
        <taxon>Pseudomonadati</taxon>
        <taxon>Pseudomonadota</taxon>
        <taxon>Gammaproteobacteria</taxon>
        <taxon>Enterobacterales</taxon>
        <taxon>Enterobacteriaceae</taxon>
        <taxon>Salmonella</taxon>
    </lineage>
</organism>
<sequence>MRVNKHTTEKILTTTATLEWGYLAYQGNDLSMFDEQIIRLGQSFRLWQERVEDFRKALNADEDVMPMQRDCFMRADTDCRSTHGFTDENPDTLKRTSIPDSPKIPPRSSLLATTHQFNKLQCHL</sequence>
<feature type="region of interest" description="Disordered" evidence="1">
    <location>
        <begin position="82"/>
        <end position="108"/>
    </location>
</feature>
<evidence type="ECO:0000313" key="3">
    <source>
        <dbReference type="Proteomes" id="UP000197157"/>
    </source>
</evidence>
<geneLocation type="plasmid" evidence="2">
    <name>unnamed1</name>
</geneLocation>
<dbReference type="Proteomes" id="UP000197157">
    <property type="component" value="Plasmid unnamed1"/>
</dbReference>
<evidence type="ECO:0000313" key="2">
    <source>
        <dbReference type="EMBL" id="ASG19150.1"/>
    </source>
</evidence>
<accession>A0A241PXN0</accession>
<gene>
    <name evidence="2" type="ORF">LFZ25_25260</name>
</gene>
<keyword evidence="2" id="KW-0614">Plasmid</keyword>
<protein>
    <submittedName>
        <fullName evidence="2">Uncharacterized protein</fullName>
    </submittedName>
</protein>
<dbReference type="EMBL" id="CP022118">
    <property type="protein sequence ID" value="ASG19150.1"/>
    <property type="molecule type" value="Genomic_DNA"/>
</dbReference>
<dbReference type="AlphaFoldDB" id="A0A241PXN0"/>
<reference evidence="2 3" key="1">
    <citation type="submission" date="2017-06" db="EMBL/GenBank/DDBJ databases">
        <title>Salmonella reference genomes for public health.</title>
        <authorList>
            <person name="Robertson J."/>
            <person name="Yoshida C."/>
            <person name="Gurnik S."/>
            <person name="Nash J."/>
        </authorList>
    </citation>
    <scope>NUCLEOTIDE SEQUENCE [LARGE SCALE GENOMIC DNA]</scope>
    <source>
        <strain evidence="2 3">S-1643</strain>
        <plasmid evidence="3">Plasmid unnamed1</plasmid>
    </source>
</reference>
<proteinExistence type="predicted"/>